<dbReference type="PROSITE" id="PS50920">
    <property type="entry name" value="SOLCAR"/>
    <property type="match status" value="3"/>
</dbReference>
<protein>
    <submittedName>
        <fullName evidence="12">S-adenosylmethionine transporter</fullName>
    </submittedName>
</protein>
<reference evidence="12 14" key="1">
    <citation type="journal article" date="2011" name="Science">
        <title>Comparative functional genomics of the fission yeasts.</title>
        <authorList>
            <person name="Rhind N."/>
            <person name="Chen Z."/>
            <person name="Yassour M."/>
            <person name="Thompson D.A."/>
            <person name="Haas B.J."/>
            <person name="Habib N."/>
            <person name="Wapinski I."/>
            <person name="Roy S."/>
            <person name="Lin M.F."/>
            <person name="Heiman D.I."/>
            <person name="Young S.K."/>
            <person name="Furuya K."/>
            <person name="Guo Y."/>
            <person name="Pidoux A."/>
            <person name="Chen H.M."/>
            <person name="Robbertse B."/>
            <person name="Goldberg J.M."/>
            <person name="Aoki K."/>
            <person name="Bayne E.H."/>
            <person name="Berlin A.M."/>
            <person name="Desjardins C.A."/>
            <person name="Dobbs E."/>
            <person name="Dukaj L."/>
            <person name="Fan L."/>
            <person name="FitzGerald M.G."/>
            <person name="French C."/>
            <person name="Gujja S."/>
            <person name="Hansen K."/>
            <person name="Keifenheim D."/>
            <person name="Levin J.Z."/>
            <person name="Mosher R.A."/>
            <person name="Mueller C.A."/>
            <person name="Pfiffner J."/>
            <person name="Priest M."/>
            <person name="Russ C."/>
            <person name="Smialowska A."/>
            <person name="Swoboda P."/>
            <person name="Sykes S.M."/>
            <person name="Vaughn M."/>
            <person name="Vengrova S."/>
            <person name="Yoder R."/>
            <person name="Zeng Q."/>
            <person name="Allshire R."/>
            <person name="Baulcombe D."/>
            <person name="Birren B.W."/>
            <person name="Brown W."/>
            <person name="Ekwall K."/>
            <person name="Kellis M."/>
            <person name="Leatherwood J."/>
            <person name="Levin H."/>
            <person name="Margalit H."/>
            <person name="Martienssen R."/>
            <person name="Nieduszynski C.A."/>
            <person name="Spatafora J.W."/>
            <person name="Friedman N."/>
            <person name="Dalgaard J.Z."/>
            <person name="Baumann P."/>
            <person name="Niki H."/>
            <person name="Regev A."/>
            <person name="Nusbaum C."/>
        </authorList>
    </citation>
    <scope>NUCLEOTIDE SEQUENCE [LARGE SCALE GENOMIC DNA]</scope>
    <source>
        <strain evidence="14">yFS275 / FY16936</strain>
    </source>
</reference>
<keyword evidence="9 10" id="KW-0472">Membrane</keyword>
<dbReference type="OrthoDB" id="276989at2759"/>
<dbReference type="Proteomes" id="UP000001744">
    <property type="component" value="Unassembled WGS sequence"/>
</dbReference>
<keyword evidence="6" id="KW-0999">Mitochondrion inner membrane</keyword>
<organism evidence="12 14">
    <name type="scientific">Schizosaccharomyces japonicus (strain yFS275 / FY16936)</name>
    <name type="common">Fission yeast</name>
    <dbReference type="NCBI Taxonomy" id="402676"/>
    <lineage>
        <taxon>Eukaryota</taxon>
        <taxon>Fungi</taxon>
        <taxon>Dikarya</taxon>
        <taxon>Ascomycota</taxon>
        <taxon>Taphrinomycotina</taxon>
        <taxon>Schizosaccharomycetes</taxon>
        <taxon>Schizosaccharomycetales</taxon>
        <taxon>Schizosaccharomycetaceae</taxon>
        <taxon>Schizosaccharomyces</taxon>
    </lineage>
</organism>
<dbReference type="GO" id="GO:0005743">
    <property type="term" value="C:mitochondrial inner membrane"/>
    <property type="evidence" value="ECO:0000318"/>
    <property type="project" value="GO_Central"/>
</dbReference>
<sequence length="265" mass="28724">MSFIEALGAGICAGLAVDFSLFPIDTLKTRLQAKGGFLKNGKFKGLYRGIGSIFVGSAPGASLFFTTYETSKKKLSRSKLGLSDPVVHMISASLGEIVACTVRVPTEVIKQKAQASAGSLSSKNVFKSVISSAQGWKSLYSGFSITIAREIPFTLIQYPLWEYLKAQYCNSHKVDVAPSYQAALYGSVAGGVAAALTTPMDVLKTRMMLAHGEKTYFQTVSEILRHEGFTAFWRGLVPRVCWLSCGGAIFLGAYDVVYKVIQRLE</sequence>
<dbReference type="STRING" id="402676.B6JZ66"/>
<feature type="repeat" description="Solcar" evidence="10">
    <location>
        <begin position="177"/>
        <end position="260"/>
    </location>
</feature>
<dbReference type="eggNOG" id="KOG0768">
    <property type="taxonomic scope" value="Eukaryota"/>
</dbReference>
<name>B6JZ66_SCHJY</name>
<evidence type="ECO:0000256" key="1">
    <source>
        <dbReference type="ARBA" id="ARBA00004448"/>
    </source>
</evidence>
<dbReference type="GO" id="GO:0000095">
    <property type="term" value="F:S-adenosyl-L-methionine transmembrane transporter activity"/>
    <property type="evidence" value="ECO:0000318"/>
    <property type="project" value="GO_Central"/>
</dbReference>
<evidence type="ECO:0000256" key="7">
    <source>
        <dbReference type="ARBA" id="ARBA00022989"/>
    </source>
</evidence>
<dbReference type="Pfam" id="PF00153">
    <property type="entry name" value="Mito_carr"/>
    <property type="match status" value="3"/>
</dbReference>
<dbReference type="InterPro" id="IPR023395">
    <property type="entry name" value="MCP_dom_sf"/>
</dbReference>
<gene>
    <name evidence="13" type="primary">pet801</name>
    <name evidence="12" type="ORF">SJAG_01890</name>
</gene>
<dbReference type="InterPro" id="IPR002067">
    <property type="entry name" value="MCP"/>
</dbReference>
<evidence type="ECO:0000313" key="14">
    <source>
        <dbReference type="Proteomes" id="UP000001744"/>
    </source>
</evidence>
<dbReference type="InterPro" id="IPR018108">
    <property type="entry name" value="MCP_transmembrane"/>
</dbReference>
<comment type="similarity">
    <text evidence="2 11">Belongs to the mitochondrial carrier (TC 2.A.29) family.</text>
</comment>
<evidence type="ECO:0000256" key="8">
    <source>
        <dbReference type="ARBA" id="ARBA00023128"/>
    </source>
</evidence>
<dbReference type="AlphaFoldDB" id="B6JZ66"/>
<dbReference type="FunFam" id="1.50.40.10:FF:000018">
    <property type="entry name" value="S-adenosylmethionine mitochondrial carrier protein-like"/>
    <property type="match status" value="1"/>
</dbReference>
<dbReference type="Gene3D" id="1.50.40.10">
    <property type="entry name" value="Mitochondrial carrier domain"/>
    <property type="match status" value="1"/>
</dbReference>
<dbReference type="SUPFAM" id="SSF103506">
    <property type="entry name" value="Mitochondrial carrier"/>
    <property type="match status" value="1"/>
</dbReference>
<dbReference type="EMBL" id="KE651168">
    <property type="protein sequence ID" value="EEB06834.1"/>
    <property type="molecule type" value="Genomic_DNA"/>
</dbReference>
<dbReference type="HOGENOM" id="CLU_015166_3_0_1"/>
<feature type="repeat" description="Solcar" evidence="10">
    <location>
        <begin position="83"/>
        <end position="167"/>
    </location>
</feature>
<evidence type="ECO:0000256" key="3">
    <source>
        <dbReference type="ARBA" id="ARBA00022448"/>
    </source>
</evidence>
<dbReference type="PANTHER" id="PTHR45667">
    <property type="entry name" value="S-ADENOSYLMETHIONINE MITOCHONDRIAL CARRIER PROTEIN"/>
    <property type="match status" value="1"/>
</dbReference>
<evidence type="ECO:0000256" key="11">
    <source>
        <dbReference type="RuleBase" id="RU000488"/>
    </source>
</evidence>
<keyword evidence="4 10" id="KW-0812">Transmembrane</keyword>
<dbReference type="PRINTS" id="PR00926">
    <property type="entry name" value="MITOCARRIER"/>
</dbReference>
<evidence type="ECO:0000256" key="6">
    <source>
        <dbReference type="ARBA" id="ARBA00022792"/>
    </source>
</evidence>
<dbReference type="JaponicusDB" id="SJAG_01890">
    <property type="gene designation" value="pet801"/>
</dbReference>
<evidence type="ECO:0000313" key="12">
    <source>
        <dbReference type="EMBL" id="EEB06834.1"/>
    </source>
</evidence>
<keyword evidence="8" id="KW-0496">Mitochondrion</keyword>
<evidence type="ECO:0000313" key="13">
    <source>
        <dbReference type="JaponicusDB" id="SJAG_01890"/>
    </source>
</evidence>
<dbReference type="VEuPathDB" id="FungiDB:SJAG_01890"/>
<comment type="subcellular location">
    <subcellularLocation>
        <location evidence="1">Mitochondrion inner membrane</location>
        <topology evidence="1">Multi-pass membrane protein</topology>
    </subcellularLocation>
</comment>
<dbReference type="RefSeq" id="XP_002173127.1">
    <property type="nucleotide sequence ID" value="XM_002173091.2"/>
</dbReference>
<evidence type="ECO:0000256" key="2">
    <source>
        <dbReference type="ARBA" id="ARBA00006375"/>
    </source>
</evidence>
<dbReference type="OMA" id="IGPRTMW"/>
<proteinExistence type="inferred from homology"/>
<evidence type="ECO:0000256" key="10">
    <source>
        <dbReference type="PROSITE-ProRule" id="PRU00282"/>
    </source>
</evidence>
<keyword evidence="14" id="KW-1185">Reference proteome</keyword>
<evidence type="ECO:0000256" key="4">
    <source>
        <dbReference type="ARBA" id="ARBA00022692"/>
    </source>
</evidence>
<keyword evidence="3 11" id="KW-0813">Transport</keyword>
<keyword evidence="7" id="KW-1133">Transmembrane helix</keyword>
<dbReference type="GeneID" id="7048071"/>
<keyword evidence="5" id="KW-0677">Repeat</keyword>
<evidence type="ECO:0000256" key="9">
    <source>
        <dbReference type="ARBA" id="ARBA00023136"/>
    </source>
</evidence>
<accession>B6JZ66</accession>
<feature type="repeat" description="Solcar" evidence="10">
    <location>
        <begin position="1"/>
        <end position="74"/>
    </location>
</feature>
<evidence type="ECO:0000256" key="5">
    <source>
        <dbReference type="ARBA" id="ARBA00022737"/>
    </source>
</evidence>